<dbReference type="Gene3D" id="2.60.120.740">
    <property type="match status" value="1"/>
</dbReference>
<evidence type="ECO:0000313" key="4">
    <source>
        <dbReference type="EMBL" id="VDI12534.1"/>
    </source>
</evidence>
<feature type="compositionally biased region" description="Basic and acidic residues" evidence="1">
    <location>
        <begin position="542"/>
        <end position="555"/>
    </location>
</feature>
<keyword evidence="2" id="KW-1133">Transmembrane helix</keyword>
<dbReference type="SUPFAM" id="SSF49899">
    <property type="entry name" value="Concanavalin A-like lectins/glucanases"/>
    <property type="match status" value="1"/>
</dbReference>
<evidence type="ECO:0000256" key="1">
    <source>
        <dbReference type="SAM" id="MobiDB-lite"/>
    </source>
</evidence>
<dbReference type="InterPro" id="IPR043159">
    <property type="entry name" value="Lectin_gal-bd_sf"/>
</dbReference>
<comment type="caution">
    <text evidence="4">The sequence shown here is derived from an EMBL/GenBank/DDBJ whole genome shotgun (WGS) entry which is preliminary data.</text>
</comment>
<keyword evidence="2" id="KW-0812">Transmembrane</keyword>
<proteinExistence type="predicted"/>
<gene>
    <name evidence="4" type="ORF">MGAL_10B056861</name>
</gene>
<feature type="transmembrane region" description="Helical" evidence="2">
    <location>
        <begin position="380"/>
        <end position="402"/>
    </location>
</feature>
<evidence type="ECO:0000259" key="3">
    <source>
        <dbReference type="PROSITE" id="PS50060"/>
    </source>
</evidence>
<organism evidence="4 5">
    <name type="scientific">Mytilus galloprovincialis</name>
    <name type="common">Mediterranean mussel</name>
    <dbReference type="NCBI Taxonomy" id="29158"/>
    <lineage>
        <taxon>Eukaryota</taxon>
        <taxon>Metazoa</taxon>
        <taxon>Spiralia</taxon>
        <taxon>Lophotrochozoa</taxon>
        <taxon>Mollusca</taxon>
        <taxon>Bivalvia</taxon>
        <taxon>Autobranchia</taxon>
        <taxon>Pteriomorphia</taxon>
        <taxon>Mytilida</taxon>
        <taxon>Mytiloidea</taxon>
        <taxon>Mytilidae</taxon>
        <taxon>Mytilinae</taxon>
        <taxon>Mytilus</taxon>
    </lineage>
</organism>
<feature type="compositionally biased region" description="Polar residues" evidence="1">
    <location>
        <begin position="494"/>
        <end position="513"/>
    </location>
</feature>
<feature type="compositionally biased region" description="Polar residues" evidence="1">
    <location>
        <begin position="478"/>
        <end position="487"/>
    </location>
</feature>
<dbReference type="OrthoDB" id="10376071at2759"/>
<evidence type="ECO:0000313" key="5">
    <source>
        <dbReference type="Proteomes" id="UP000596742"/>
    </source>
</evidence>
<dbReference type="Proteomes" id="UP000596742">
    <property type="component" value="Unassembled WGS sequence"/>
</dbReference>
<dbReference type="CDD" id="cd22823">
    <property type="entry name" value="Gal_Rha_Lectin"/>
    <property type="match status" value="1"/>
</dbReference>
<dbReference type="InterPro" id="IPR000998">
    <property type="entry name" value="MAM_dom"/>
</dbReference>
<keyword evidence="2" id="KW-0472">Membrane</keyword>
<feature type="domain" description="MAM" evidence="3">
    <location>
        <begin position="65"/>
        <end position="253"/>
    </location>
</feature>
<name>A0A8B6D159_MYTGA</name>
<feature type="region of interest" description="Disordered" evidence="1">
    <location>
        <begin position="478"/>
        <end position="555"/>
    </location>
</feature>
<dbReference type="EMBL" id="UYJE01002654">
    <property type="protein sequence ID" value="VDI12534.1"/>
    <property type="molecule type" value="Genomic_DNA"/>
</dbReference>
<dbReference type="PROSITE" id="PS50060">
    <property type="entry name" value="MAM_2"/>
    <property type="match status" value="1"/>
</dbReference>
<dbReference type="SMART" id="SM00137">
    <property type="entry name" value="MAM"/>
    <property type="match status" value="1"/>
</dbReference>
<evidence type="ECO:0000256" key="2">
    <source>
        <dbReference type="SAM" id="Phobius"/>
    </source>
</evidence>
<keyword evidence="5" id="KW-1185">Reference proteome</keyword>
<dbReference type="InterPro" id="IPR013320">
    <property type="entry name" value="ConA-like_dom_sf"/>
</dbReference>
<dbReference type="GO" id="GO:0016020">
    <property type="term" value="C:membrane"/>
    <property type="evidence" value="ECO:0007669"/>
    <property type="project" value="InterPro"/>
</dbReference>
<accession>A0A8B6D159</accession>
<sequence>MQFVELVKRIRYPEENTLNISCWNTSQIQIQKIDVQVEETTCGQNQCVLNSNDTQTIEDNCNGENSCLVEYNFTSACLREFRYVNLSYTCKHENGTNISTFEDDFGDWNGTYSNSFTWYRTNVVTDHTMIAGVGSKGHSLSAPSYSGKAGTERIDTNNAFMEPICLTFWYQFYRNAYDCIFSIYRITDENQTLIFTVDGNSTSFNTWINKSVDVYGQYPFKIAFEADFKHRHSIASRFILIDDTSIAYRPCQGQVHSACHEMKKTIEIECETQHLVGNIELFLKPKNPTSHQINCPAESIKNQINSFCRNVNMMDKCKLSVLNFTSGYKDCYVSSKNISVSYQCNNNSITTPHVERSSESSTHDIPGGKRPLESRVQYDIIAIAAGVGGGVLLIIIVVVVIYRVRRSKTGKQETSPGNANKAYDENQYDYASQQHLNSSESSNQNTNKQNKSNLNTQKQVLIGQDGQQSADLYSMTENGTYDISSNNKPRENQNDNNVYSHMSSDGTYDVSSNSKHRENPNDNNLYNHWSGDGTYDVSSNNKKRENQIDDNIYSHKADDVYDSAGHHKLPDRSEETYDHFFGQQTEDEYDTTTRT</sequence>
<protein>
    <recommendedName>
        <fullName evidence="3">MAM domain-containing protein</fullName>
    </recommendedName>
</protein>
<dbReference type="AlphaFoldDB" id="A0A8B6D159"/>
<feature type="compositionally biased region" description="Low complexity" evidence="1">
    <location>
        <begin position="436"/>
        <end position="451"/>
    </location>
</feature>
<reference evidence="4" key="1">
    <citation type="submission" date="2018-11" db="EMBL/GenBank/DDBJ databases">
        <authorList>
            <person name="Alioto T."/>
            <person name="Alioto T."/>
        </authorList>
    </citation>
    <scope>NUCLEOTIDE SEQUENCE</scope>
</reference>
<feature type="region of interest" description="Disordered" evidence="1">
    <location>
        <begin position="432"/>
        <end position="451"/>
    </location>
</feature>